<keyword evidence="3 6" id="KW-0597">Phosphoprotein</keyword>
<keyword evidence="5 10" id="KW-0418">Kinase</keyword>
<dbReference type="InterPro" id="IPR004358">
    <property type="entry name" value="Sig_transdc_His_kin-like_C"/>
</dbReference>
<dbReference type="InterPro" id="IPR003661">
    <property type="entry name" value="HisK_dim/P_dom"/>
</dbReference>
<evidence type="ECO:0000256" key="5">
    <source>
        <dbReference type="ARBA" id="ARBA00022777"/>
    </source>
</evidence>
<dbReference type="InterPro" id="IPR003594">
    <property type="entry name" value="HATPase_dom"/>
</dbReference>
<dbReference type="InterPro" id="IPR013656">
    <property type="entry name" value="PAS_4"/>
</dbReference>
<dbReference type="SMART" id="SM00387">
    <property type="entry name" value="HATPase_c"/>
    <property type="match status" value="1"/>
</dbReference>
<dbReference type="Pfam" id="PF13185">
    <property type="entry name" value="GAF_2"/>
    <property type="match status" value="1"/>
</dbReference>
<dbReference type="SMART" id="SM00065">
    <property type="entry name" value="GAF"/>
    <property type="match status" value="1"/>
</dbReference>
<dbReference type="GO" id="GO:0000155">
    <property type="term" value="F:phosphorelay sensor kinase activity"/>
    <property type="evidence" value="ECO:0007669"/>
    <property type="project" value="InterPro"/>
</dbReference>
<dbReference type="SUPFAM" id="SSF52172">
    <property type="entry name" value="CheY-like"/>
    <property type="match status" value="1"/>
</dbReference>
<feature type="domain" description="Response regulatory" evidence="9">
    <location>
        <begin position="558"/>
        <end position="673"/>
    </location>
</feature>
<dbReference type="Pfam" id="PF00072">
    <property type="entry name" value="Response_reg"/>
    <property type="match status" value="1"/>
</dbReference>
<dbReference type="CDD" id="cd00082">
    <property type="entry name" value="HisKA"/>
    <property type="match status" value="1"/>
</dbReference>
<evidence type="ECO:0000259" key="9">
    <source>
        <dbReference type="PROSITE" id="PS50110"/>
    </source>
</evidence>
<evidence type="ECO:0000256" key="1">
    <source>
        <dbReference type="ARBA" id="ARBA00000085"/>
    </source>
</evidence>
<dbReference type="InterPro" id="IPR029016">
    <property type="entry name" value="GAF-like_dom_sf"/>
</dbReference>
<dbReference type="AlphaFoldDB" id="A0A0D6PFM7"/>
<sequence>MLFNGAWGELHGMQPEGALGHPADEAWPEGWAERAPRLRRLHEQQRAGFERLHIKLGASGRQEEMLWHHDIIPVLDERGRVAGFFEQAHELSSQALQEHRRALESLNYIATATIAEKDPEKILQMVTDAGVELSRAAFGAFFYHVVNEAGERMMLYTLSGAPRAAFAHFPMPRRTILLSETFESAAIIRLDDITADPRYGLNLPLSGMPKGHLPVSSYMAVPVASREGRPIGTLLLGHPARARFTARHEELMRGLAAQAAIAIENARLIQRVREANETLEQRVAASTKELTEAHEALRQAQKMEAVGQLTGGIAHDFNNLLQGISGSLELLGRRLEQGQTQGLERFLRGAQDSAQRAASLTQRLLAFSRRQTLDPRPVDAGRLVKGVSDLIQRAVGPAITLDVMVPEECCAVLVDAVQLENALLNLSINARDAMPNGGRLSFEITHQRLDAEKAREFDLPLGKYLSICVTDTGFGIPKDILGRIFDPFFTTKPVGQGTGLGLSMVHGFVRQSGGHVDVQSMPGLGTRVFVYLPCHTGEAAPEMEPVAGRLPRARRGERVLVVDDEVMVRAPIVEMLREAGFEVLEAEHASAAQSVLREQKGVRLLVADLGLPGGVDGQELAVLARAADPTLKVLFITGYAEQALSGQELEPGMAVIAKPFAMTDLAQTICEMLRG</sequence>
<dbReference type="InterPro" id="IPR005467">
    <property type="entry name" value="His_kinase_dom"/>
</dbReference>
<name>A0A0D6PFM7_9PROT</name>
<dbReference type="SUPFAM" id="SSF55781">
    <property type="entry name" value="GAF domain-like"/>
    <property type="match status" value="1"/>
</dbReference>
<protein>
    <recommendedName>
        <fullName evidence="2">histidine kinase</fullName>
        <ecNumber evidence="2">2.7.13.3</ecNumber>
    </recommendedName>
</protein>
<dbReference type="Pfam" id="PF00512">
    <property type="entry name" value="HisKA"/>
    <property type="match status" value="1"/>
</dbReference>
<dbReference type="PROSITE" id="PS50110">
    <property type="entry name" value="RESPONSE_REGULATORY"/>
    <property type="match status" value="1"/>
</dbReference>
<dbReference type="PROSITE" id="PS50109">
    <property type="entry name" value="HIS_KIN"/>
    <property type="match status" value="1"/>
</dbReference>
<evidence type="ECO:0000256" key="4">
    <source>
        <dbReference type="ARBA" id="ARBA00022679"/>
    </source>
</evidence>
<dbReference type="Gene3D" id="3.40.50.2300">
    <property type="match status" value="1"/>
</dbReference>
<keyword evidence="7" id="KW-0175">Coiled coil</keyword>
<dbReference type="SMART" id="SM00448">
    <property type="entry name" value="REC"/>
    <property type="match status" value="1"/>
</dbReference>
<keyword evidence="11" id="KW-1185">Reference proteome</keyword>
<evidence type="ECO:0000313" key="10">
    <source>
        <dbReference type="EMBL" id="GAN80151.1"/>
    </source>
</evidence>
<comment type="caution">
    <text evidence="10">The sequence shown here is derived from an EMBL/GenBank/DDBJ whole genome shotgun (WGS) entry which is preliminary data.</text>
</comment>
<proteinExistence type="predicted"/>
<dbReference type="PANTHER" id="PTHR43065">
    <property type="entry name" value="SENSOR HISTIDINE KINASE"/>
    <property type="match status" value="1"/>
</dbReference>
<evidence type="ECO:0000259" key="8">
    <source>
        <dbReference type="PROSITE" id="PS50109"/>
    </source>
</evidence>
<reference evidence="10 11" key="1">
    <citation type="submission" date="2012-11" db="EMBL/GenBank/DDBJ databases">
        <title>Whole genome sequence of Acidocella aminolytica 101 = DSM 11237.</title>
        <authorList>
            <person name="Azuma Y."/>
            <person name="Higashiura N."/>
            <person name="Hirakawa H."/>
            <person name="Matsushita K."/>
        </authorList>
    </citation>
    <scope>NUCLEOTIDE SEQUENCE [LARGE SCALE GENOMIC DNA]</scope>
    <source>
        <strain evidence="11">101 / DSM 11237</strain>
    </source>
</reference>
<dbReference type="SUPFAM" id="SSF47384">
    <property type="entry name" value="Homodimeric domain of signal transducing histidine kinase"/>
    <property type="match status" value="1"/>
</dbReference>
<dbReference type="Gene3D" id="3.30.450.40">
    <property type="match status" value="1"/>
</dbReference>
<dbReference type="InterPro" id="IPR036097">
    <property type="entry name" value="HisK_dim/P_sf"/>
</dbReference>
<dbReference type="InterPro" id="IPR011006">
    <property type="entry name" value="CheY-like_superfamily"/>
</dbReference>
<evidence type="ECO:0000256" key="6">
    <source>
        <dbReference type="PROSITE-ProRule" id="PRU00169"/>
    </source>
</evidence>
<dbReference type="SMART" id="SM00388">
    <property type="entry name" value="HisKA"/>
    <property type="match status" value="1"/>
</dbReference>
<dbReference type="SUPFAM" id="SSF55874">
    <property type="entry name" value="ATPase domain of HSP90 chaperone/DNA topoisomerase II/histidine kinase"/>
    <property type="match status" value="1"/>
</dbReference>
<gene>
    <name evidence="10" type="ORF">Aam_039_033</name>
</gene>
<dbReference type="Gene3D" id="1.10.287.130">
    <property type="match status" value="1"/>
</dbReference>
<comment type="catalytic activity">
    <reaction evidence="1">
        <text>ATP + protein L-histidine = ADP + protein N-phospho-L-histidine.</text>
        <dbReference type="EC" id="2.7.13.3"/>
    </reaction>
</comment>
<dbReference type="InterPro" id="IPR036890">
    <property type="entry name" value="HATPase_C_sf"/>
</dbReference>
<accession>A0A0D6PFM7</accession>
<evidence type="ECO:0000313" key="11">
    <source>
        <dbReference type="Proteomes" id="UP000032668"/>
    </source>
</evidence>
<dbReference type="EMBL" id="BANC01000039">
    <property type="protein sequence ID" value="GAN80151.1"/>
    <property type="molecule type" value="Genomic_DNA"/>
</dbReference>
<dbReference type="Pfam" id="PF02518">
    <property type="entry name" value="HATPase_c"/>
    <property type="match status" value="1"/>
</dbReference>
<dbReference type="Proteomes" id="UP000032668">
    <property type="component" value="Unassembled WGS sequence"/>
</dbReference>
<organism evidence="10 11">
    <name type="scientific">Acidocella aminolytica 101 = DSM 11237</name>
    <dbReference type="NCBI Taxonomy" id="1120923"/>
    <lineage>
        <taxon>Bacteria</taxon>
        <taxon>Pseudomonadati</taxon>
        <taxon>Pseudomonadota</taxon>
        <taxon>Alphaproteobacteria</taxon>
        <taxon>Acetobacterales</taxon>
        <taxon>Acidocellaceae</taxon>
        <taxon>Acidocella</taxon>
    </lineage>
</organism>
<dbReference type="InterPro" id="IPR003018">
    <property type="entry name" value="GAF"/>
</dbReference>
<feature type="modified residue" description="4-aspartylphosphate" evidence="6">
    <location>
        <position position="608"/>
    </location>
</feature>
<dbReference type="Pfam" id="PF08448">
    <property type="entry name" value="PAS_4"/>
    <property type="match status" value="1"/>
</dbReference>
<dbReference type="STRING" id="1120923.SAMN02746095_01469"/>
<dbReference type="Gene3D" id="3.30.450.20">
    <property type="entry name" value="PAS domain"/>
    <property type="match status" value="1"/>
</dbReference>
<dbReference type="PRINTS" id="PR00344">
    <property type="entry name" value="BCTRLSENSOR"/>
</dbReference>
<dbReference type="RefSeq" id="WP_241869360.1">
    <property type="nucleotide sequence ID" value="NZ_BANC01000039.1"/>
</dbReference>
<evidence type="ECO:0000256" key="7">
    <source>
        <dbReference type="SAM" id="Coils"/>
    </source>
</evidence>
<keyword evidence="4" id="KW-0808">Transferase</keyword>
<feature type="domain" description="Histidine kinase" evidence="8">
    <location>
        <begin position="312"/>
        <end position="536"/>
    </location>
</feature>
<feature type="coiled-coil region" evidence="7">
    <location>
        <begin position="269"/>
        <end position="296"/>
    </location>
</feature>
<evidence type="ECO:0000256" key="3">
    <source>
        <dbReference type="ARBA" id="ARBA00022553"/>
    </source>
</evidence>
<dbReference type="InterPro" id="IPR001789">
    <property type="entry name" value="Sig_transdc_resp-reg_receiver"/>
</dbReference>
<evidence type="ECO:0000256" key="2">
    <source>
        <dbReference type="ARBA" id="ARBA00012438"/>
    </source>
</evidence>
<dbReference type="EC" id="2.7.13.3" evidence="2"/>
<dbReference type="PANTHER" id="PTHR43065:SF42">
    <property type="entry name" value="TWO-COMPONENT SENSOR PPRA"/>
    <property type="match status" value="1"/>
</dbReference>
<dbReference type="Gene3D" id="3.30.565.10">
    <property type="entry name" value="Histidine kinase-like ATPase, C-terminal domain"/>
    <property type="match status" value="1"/>
</dbReference>